<dbReference type="OrthoDB" id="39165at10239"/>
<organism evidence="1 2">
    <name type="scientific">Klebsiella phage Sugarland</name>
    <dbReference type="NCBI Taxonomy" id="2053603"/>
    <lineage>
        <taxon>Viruses</taxon>
        <taxon>Duplodnaviria</taxon>
        <taxon>Heunggongvirae</taxon>
        <taxon>Uroviricota</taxon>
        <taxon>Caudoviricetes</taxon>
        <taxon>Demerecviridae</taxon>
        <taxon>Sugarlandvirus</taxon>
        <taxon>Sugarlandvirus sugarland</taxon>
    </lineage>
</organism>
<accession>A0A2H4PHD2</accession>
<sequence length="60" mass="6898">MKDHEIAQLVNKLTEAAKTYAHTQQLRAHMSRIVNEALRHEKNNYRCLQCSSPEIPGHDA</sequence>
<evidence type="ECO:0000313" key="2">
    <source>
        <dbReference type="Proteomes" id="UP000241037"/>
    </source>
</evidence>
<gene>
    <name evidence="1" type="ORF">CPT_Sugarland_152</name>
</gene>
<evidence type="ECO:0000313" key="1">
    <source>
        <dbReference type="EMBL" id="ATW61965.1"/>
    </source>
</evidence>
<proteinExistence type="predicted"/>
<name>A0A2H4PHD2_9CAUD</name>
<keyword evidence="2" id="KW-1185">Reference proteome</keyword>
<protein>
    <submittedName>
        <fullName evidence="1">Uncharacterized protein</fullName>
    </submittedName>
</protein>
<dbReference type="EMBL" id="MG459987">
    <property type="protein sequence ID" value="ATW61965.1"/>
    <property type="molecule type" value="Genomic_DNA"/>
</dbReference>
<dbReference type="Proteomes" id="UP000241037">
    <property type="component" value="Segment"/>
</dbReference>
<reference evidence="1 2" key="1">
    <citation type="journal article" date="2018" name="Microbiol. Resour. Announc.">
        <title>Complete Genome Sequence of Klebsiella pneumoniae Siphophage Sugarland.</title>
        <authorList>
            <person name="Erickson S.G."/>
            <person name="Lessor L."/>
            <person name="O'Leary C.J."/>
            <person name="Gill J.J."/>
            <person name="Liu M."/>
        </authorList>
    </citation>
    <scope>NUCLEOTIDE SEQUENCE [LARGE SCALE GENOMIC DNA]</scope>
</reference>